<feature type="region of interest" description="Disordered" evidence="8">
    <location>
        <begin position="1"/>
        <end position="22"/>
    </location>
</feature>
<dbReference type="InterPro" id="IPR017972">
    <property type="entry name" value="Cyt_P450_CS"/>
</dbReference>
<protein>
    <submittedName>
        <fullName evidence="9">Cytochrome P450</fullName>
    </submittedName>
</protein>
<evidence type="ECO:0000256" key="8">
    <source>
        <dbReference type="SAM" id="MobiDB-lite"/>
    </source>
</evidence>
<reference evidence="9" key="1">
    <citation type="submission" date="2024-06" db="EMBL/GenBank/DDBJ databases">
        <title>Streptomyces sp. strain HUAS MG91 genome sequences.</title>
        <authorList>
            <person name="Mo P."/>
        </authorList>
    </citation>
    <scope>NUCLEOTIDE SEQUENCE</scope>
    <source>
        <strain evidence="9">HUAS MG91</strain>
    </source>
</reference>
<evidence type="ECO:0000256" key="5">
    <source>
        <dbReference type="ARBA" id="ARBA00023004"/>
    </source>
</evidence>
<gene>
    <name evidence="9" type="ORF">ABII15_01975</name>
</gene>
<dbReference type="InterPro" id="IPR036396">
    <property type="entry name" value="Cyt_P450_sf"/>
</dbReference>
<dbReference type="InterPro" id="IPR001128">
    <property type="entry name" value="Cyt_P450"/>
</dbReference>
<evidence type="ECO:0000256" key="6">
    <source>
        <dbReference type="ARBA" id="ARBA00023033"/>
    </source>
</evidence>
<dbReference type="CDD" id="cd11031">
    <property type="entry name" value="Cyp158A-like"/>
    <property type="match status" value="1"/>
</dbReference>
<keyword evidence="2 7" id="KW-0349">Heme</keyword>
<evidence type="ECO:0000256" key="2">
    <source>
        <dbReference type="ARBA" id="ARBA00022617"/>
    </source>
</evidence>
<comment type="similarity">
    <text evidence="1 7">Belongs to the cytochrome P450 family.</text>
</comment>
<dbReference type="PROSITE" id="PS00086">
    <property type="entry name" value="CYTOCHROME_P450"/>
    <property type="match status" value="1"/>
</dbReference>
<evidence type="ECO:0000256" key="3">
    <source>
        <dbReference type="ARBA" id="ARBA00022723"/>
    </source>
</evidence>
<organism evidence="9">
    <name type="scientific">Streptomyces tabacisoli</name>
    <dbReference type="NCBI Taxonomy" id="3156398"/>
    <lineage>
        <taxon>Bacteria</taxon>
        <taxon>Bacillati</taxon>
        <taxon>Actinomycetota</taxon>
        <taxon>Actinomycetes</taxon>
        <taxon>Kitasatosporales</taxon>
        <taxon>Streptomycetaceae</taxon>
        <taxon>Streptomyces</taxon>
    </lineage>
</organism>
<dbReference type="GO" id="GO:0005506">
    <property type="term" value="F:iron ion binding"/>
    <property type="evidence" value="ECO:0007669"/>
    <property type="project" value="InterPro"/>
</dbReference>
<keyword evidence="4 7" id="KW-0560">Oxidoreductase</keyword>
<keyword evidence="6 7" id="KW-0503">Monooxygenase</keyword>
<dbReference type="Gene3D" id="1.10.630.10">
    <property type="entry name" value="Cytochrome P450"/>
    <property type="match status" value="1"/>
</dbReference>
<dbReference type="PRINTS" id="PR00359">
    <property type="entry name" value="BP450"/>
</dbReference>
<dbReference type="AlphaFoldDB" id="A0AAU8IK97"/>
<keyword evidence="5 7" id="KW-0408">Iron</keyword>
<evidence type="ECO:0000256" key="1">
    <source>
        <dbReference type="ARBA" id="ARBA00010617"/>
    </source>
</evidence>
<dbReference type="Pfam" id="PF00067">
    <property type="entry name" value="p450"/>
    <property type="match status" value="1"/>
</dbReference>
<dbReference type="GO" id="GO:0020037">
    <property type="term" value="F:heme binding"/>
    <property type="evidence" value="ECO:0007669"/>
    <property type="project" value="InterPro"/>
</dbReference>
<dbReference type="PROSITE" id="PS00435">
    <property type="entry name" value="PEROXIDASE_1"/>
    <property type="match status" value="1"/>
</dbReference>
<dbReference type="InterPro" id="IPR002397">
    <property type="entry name" value="Cyt_P450_B"/>
</dbReference>
<dbReference type="PANTHER" id="PTHR46696:SF1">
    <property type="entry name" value="CYTOCHROME P450 YJIB-RELATED"/>
    <property type="match status" value="1"/>
</dbReference>
<dbReference type="FunFam" id="1.10.630.10:FF:000018">
    <property type="entry name" value="Cytochrome P450 monooxygenase"/>
    <property type="match status" value="1"/>
</dbReference>
<dbReference type="RefSeq" id="WP_353940485.1">
    <property type="nucleotide sequence ID" value="NZ_CP159534.1"/>
</dbReference>
<dbReference type="InterPro" id="IPR019793">
    <property type="entry name" value="Peroxidases_heam-ligand_BS"/>
</dbReference>
<evidence type="ECO:0000313" key="9">
    <source>
        <dbReference type="EMBL" id="XCJ68802.1"/>
    </source>
</evidence>
<sequence length="415" mass="45092">MNDTTVRDDPAAPEPVGGTSSAREWSLADLPALTFDPLLAELLREEPVARVRMPFGQEREAWLVTRYQDVRLVTSDPRFSRSALVDREVNGMMAHRVAATVGLNYADPPDHTRLRKVMIKAFTGRTMKGLRPRAEATAAALLTAMEEAGPPADLVEHLHGPFPLAVVSDLLGVPVEDRDRLADWPDVILSAGPGPKSSEAAKERMRQYIVDLLTERRESPADDLASVLGRACADGGITEAEAVSLATAVLVSGAHAVRNNSANMVYTLLTRPELADRLRARPDLLPRAVDELLRHIPHRNGVGLPRIATEDIEVGGVLIRAGEAVYASYLTANRDPEVFADPDALDLDRTGTAHLSFGHGPHHCIGAMLARMESEVMLGALLTRFPGLRLAVDPAEVEWQSKGFIRGPKALPVSW</sequence>
<evidence type="ECO:0000256" key="7">
    <source>
        <dbReference type="RuleBase" id="RU000461"/>
    </source>
</evidence>
<dbReference type="EMBL" id="CP159534">
    <property type="protein sequence ID" value="XCJ68802.1"/>
    <property type="molecule type" value="Genomic_DNA"/>
</dbReference>
<dbReference type="KEGG" id="stac:ABII15_01975"/>
<proteinExistence type="inferred from homology"/>
<dbReference type="GO" id="GO:0016705">
    <property type="term" value="F:oxidoreductase activity, acting on paired donors, with incorporation or reduction of molecular oxygen"/>
    <property type="evidence" value="ECO:0007669"/>
    <property type="project" value="InterPro"/>
</dbReference>
<keyword evidence="3 7" id="KW-0479">Metal-binding</keyword>
<accession>A0AAU8IK97</accession>
<feature type="compositionally biased region" description="Basic and acidic residues" evidence="8">
    <location>
        <begin position="1"/>
        <end position="10"/>
    </location>
</feature>
<dbReference type="PANTHER" id="PTHR46696">
    <property type="entry name" value="P450, PUTATIVE (EUROFUNG)-RELATED"/>
    <property type="match status" value="1"/>
</dbReference>
<name>A0AAU8IK97_9ACTN</name>
<dbReference type="SUPFAM" id="SSF48264">
    <property type="entry name" value="Cytochrome P450"/>
    <property type="match status" value="1"/>
</dbReference>
<dbReference type="GO" id="GO:0004497">
    <property type="term" value="F:monooxygenase activity"/>
    <property type="evidence" value="ECO:0007669"/>
    <property type="project" value="UniProtKB-KW"/>
</dbReference>
<evidence type="ECO:0000256" key="4">
    <source>
        <dbReference type="ARBA" id="ARBA00023002"/>
    </source>
</evidence>